<dbReference type="NCBIfam" id="NF004014">
    <property type="entry name" value="PRK05477.1-4"/>
    <property type="match status" value="1"/>
</dbReference>
<dbReference type="InterPro" id="IPR023168">
    <property type="entry name" value="GatB_Yqey_C_2"/>
</dbReference>
<proteinExistence type="inferred from homology"/>
<dbReference type="GO" id="GO:0070681">
    <property type="term" value="P:glutaminyl-tRNAGln biosynthesis via transamidation"/>
    <property type="evidence" value="ECO:0007669"/>
    <property type="project" value="TreeGrafter"/>
</dbReference>
<keyword evidence="6 10" id="KW-0648">Protein biosynthesis</keyword>
<dbReference type="Pfam" id="PF02637">
    <property type="entry name" value="GatB_Yqey"/>
    <property type="match status" value="1"/>
</dbReference>
<evidence type="ECO:0000256" key="2">
    <source>
        <dbReference type="ARBA" id="ARBA00011123"/>
    </source>
</evidence>
<dbReference type="InterPro" id="IPR018027">
    <property type="entry name" value="Asn/Gln_amidotransferase"/>
</dbReference>
<accession>A0A9D1KPI9</accession>
<dbReference type="GO" id="GO:0006412">
    <property type="term" value="P:translation"/>
    <property type="evidence" value="ECO:0007669"/>
    <property type="project" value="UniProtKB-UniRule"/>
</dbReference>
<protein>
    <recommendedName>
        <fullName evidence="10">Aspartyl/glutamyl-tRNA(Asn/Gln) amidotransferase subunit B</fullName>
        <shortName evidence="10">Asp/Glu-ADT subunit B</shortName>
        <ecNumber evidence="10">6.3.5.-</ecNumber>
    </recommendedName>
</protein>
<dbReference type="HAMAP" id="MF_00121">
    <property type="entry name" value="GatB"/>
    <property type="match status" value="1"/>
</dbReference>
<evidence type="ECO:0000313" key="13">
    <source>
        <dbReference type="Proteomes" id="UP000824165"/>
    </source>
</evidence>
<keyword evidence="5 10" id="KW-0067">ATP-binding</keyword>
<dbReference type="SUPFAM" id="SSF89095">
    <property type="entry name" value="GatB/YqeY motif"/>
    <property type="match status" value="1"/>
</dbReference>
<keyword evidence="3 10" id="KW-0436">Ligase</keyword>
<evidence type="ECO:0000256" key="5">
    <source>
        <dbReference type="ARBA" id="ARBA00022840"/>
    </source>
</evidence>
<comment type="catalytic activity">
    <reaction evidence="8 10">
        <text>L-aspartyl-tRNA(Asn) + L-glutamine + ATP + H2O = L-asparaginyl-tRNA(Asn) + L-glutamate + ADP + phosphate + 2 H(+)</text>
        <dbReference type="Rhea" id="RHEA:14513"/>
        <dbReference type="Rhea" id="RHEA-COMP:9674"/>
        <dbReference type="Rhea" id="RHEA-COMP:9677"/>
        <dbReference type="ChEBI" id="CHEBI:15377"/>
        <dbReference type="ChEBI" id="CHEBI:15378"/>
        <dbReference type="ChEBI" id="CHEBI:29985"/>
        <dbReference type="ChEBI" id="CHEBI:30616"/>
        <dbReference type="ChEBI" id="CHEBI:43474"/>
        <dbReference type="ChEBI" id="CHEBI:58359"/>
        <dbReference type="ChEBI" id="CHEBI:78515"/>
        <dbReference type="ChEBI" id="CHEBI:78516"/>
        <dbReference type="ChEBI" id="CHEBI:456216"/>
    </reaction>
</comment>
<dbReference type="InterPro" id="IPR017958">
    <property type="entry name" value="Gln-tRNA_amidoTrfase_suB_CS"/>
</dbReference>
<reference evidence="12" key="1">
    <citation type="submission" date="2020-10" db="EMBL/GenBank/DDBJ databases">
        <authorList>
            <person name="Gilroy R."/>
        </authorList>
    </citation>
    <scope>NUCLEOTIDE SEQUENCE</scope>
    <source>
        <strain evidence="12">CHK181-108</strain>
    </source>
</reference>
<feature type="domain" description="Asn/Gln amidotransferase" evidence="11">
    <location>
        <begin position="324"/>
        <end position="471"/>
    </location>
</feature>
<keyword evidence="4 10" id="KW-0547">Nucleotide-binding</keyword>
<dbReference type="EC" id="6.3.5.-" evidence="10"/>
<evidence type="ECO:0000256" key="4">
    <source>
        <dbReference type="ARBA" id="ARBA00022741"/>
    </source>
</evidence>
<dbReference type="PANTHER" id="PTHR11659">
    <property type="entry name" value="GLUTAMYL-TRNA GLN AMIDOTRANSFERASE SUBUNIT B MITOCHONDRIAL AND PROKARYOTIC PET112-RELATED"/>
    <property type="match status" value="1"/>
</dbReference>
<name>A0A9D1KPI9_9FIRM</name>
<evidence type="ECO:0000313" key="12">
    <source>
        <dbReference type="EMBL" id="HIT84929.1"/>
    </source>
</evidence>
<comment type="catalytic activity">
    <reaction evidence="9 10">
        <text>L-glutamyl-tRNA(Gln) + L-glutamine + ATP + H2O = L-glutaminyl-tRNA(Gln) + L-glutamate + ADP + phosphate + H(+)</text>
        <dbReference type="Rhea" id="RHEA:17521"/>
        <dbReference type="Rhea" id="RHEA-COMP:9681"/>
        <dbReference type="Rhea" id="RHEA-COMP:9684"/>
        <dbReference type="ChEBI" id="CHEBI:15377"/>
        <dbReference type="ChEBI" id="CHEBI:15378"/>
        <dbReference type="ChEBI" id="CHEBI:29985"/>
        <dbReference type="ChEBI" id="CHEBI:30616"/>
        <dbReference type="ChEBI" id="CHEBI:43474"/>
        <dbReference type="ChEBI" id="CHEBI:58359"/>
        <dbReference type="ChEBI" id="CHEBI:78520"/>
        <dbReference type="ChEBI" id="CHEBI:78521"/>
        <dbReference type="ChEBI" id="CHEBI:456216"/>
    </reaction>
</comment>
<evidence type="ECO:0000256" key="3">
    <source>
        <dbReference type="ARBA" id="ARBA00022598"/>
    </source>
</evidence>
<sequence length="474" mass="53051">MSYQPVIGLEIHCELLTDSKVFCSCANDFGGGENTRVCPRCSGMPGTLPLLNQNAVRLAAKAGFAVDCTVNNYSAFDRKNYFYPDLPKAYQITQFEHPICTGGYIDVCTGRRIRINRIHIEEDAGKLVHDDYEGVSMADYNRCGVPLIEIVTEPDFRSAEEVRDFVSMIALRLKYAGVCDARMEQGSLRVDVNISIMPEGSGVFGTRAEIKNLNSLKSITRAIEYEIKRQSEILDGGGKVVQETRRFNDNHGDTKALRSKEEAHDYRYFPEPDIPPVFITDDELEEIKSSMPVPPHIRKARYINEYKLSEDDAQLIISDKEFSDFYDGAVEIYPDYKLTSSIMLVELNRLLNDSGKTAGDLAFSPRKLAELVKMTAEKKVSNNAAKEVLKIMFEHGGSPEQIAEERGFVMSFDENAAEKAVEEVIEENAAAAGEFKNGSDKIFGFLMGQVMRKLGKGANPQIIQRILKEKLGKE</sequence>
<evidence type="ECO:0000256" key="1">
    <source>
        <dbReference type="ARBA" id="ARBA00005306"/>
    </source>
</evidence>
<dbReference type="NCBIfam" id="TIGR00133">
    <property type="entry name" value="gatB"/>
    <property type="match status" value="1"/>
</dbReference>
<evidence type="ECO:0000256" key="8">
    <source>
        <dbReference type="ARBA" id="ARBA00047380"/>
    </source>
</evidence>
<dbReference type="InterPro" id="IPR014746">
    <property type="entry name" value="Gln_synth/guanido_kin_cat_dom"/>
</dbReference>
<comment type="caution">
    <text evidence="12">The sequence shown here is derived from an EMBL/GenBank/DDBJ whole genome shotgun (WGS) entry which is preliminary data.</text>
</comment>
<dbReference type="AlphaFoldDB" id="A0A9D1KPI9"/>
<dbReference type="PANTHER" id="PTHR11659:SF0">
    <property type="entry name" value="GLUTAMYL-TRNA(GLN) AMIDOTRANSFERASE SUBUNIT B, MITOCHONDRIAL"/>
    <property type="match status" value="1"/>
</dbReference>
<dbReference type="SUPFAM" id="SSF55931">
    <property type="entry name" value="Glutamine synthetase/guanido kinase"/>
    <property type="match status" value="1"/>
</dbReference>
<evidence type="ECO:0000256" key="7">
    <source>
        <dbReference type="ARBA" id="ARBA00024799"/>
    </source>
</evidence>
<dbReference type="Gene3D" id="1.10.10.410">
    <property type="match status" value="1"/>
</dbReference>
<evidence type="ECO:0000256" key="10">
    <source>
        <dbReference type="HAMAP-Rule" id="MF_00121"/>
    </source>
</evidence>
<comment type="similarity">
    <text evidence="1 10">Belongs to the GatB/GatE family. GatB subfamily.</text>
</comment>
<dbReference type="InterPro" id="IPR003789">
    <property type="entry name" value="Asn/Gln_tRNA_amidoTrase-B-like"/>
</dbReference>
<dbReference type="SMART" id="SM00845">
    <property type="entry name" value="GatB_Yqey"/>
    <property type="match status" value="1"/>
</dbReference>
<dbReference type="GO" id="GO:0005524">
    <property type="term" value="F:ATP binding"/>
    <property type="evidence" value="ECO:0007669"/>
    <property type="project" value="UniProtKB-KW"/>
</dbReference>
<comment type="function">
    <text evidence="7 10">Allows the formation of correctly charged Asn-tRNA(Asn) or Gln-tRNA(Gln) through the transamidation of misacylated Asp-tRNA(Asn) or Glu-tRNA(Gln) in organisms which lack either or both of asparaginyl-tRNA or glutaminyl-tRNA synthetases. The reaction takes place in the presence of glutamine and ATP through an activated phospho-Asp-tRNA(Asn) or phospho-Glu-tRNA(Gln).</text>
</comment>
<dbReference type="InterPro" id="IPR004413">
    <property type="entry name" value="GatB"/>
</dbReference>
<dbReference type="NCBIfam" id="NF004012">
    <property type="entry name" value="PRK05477.1-2"/>
    <property type="match status" value="1"/>
</dbReference>
<dbReference type="GO" id="GO:0050567">
    <property type="term" value="F:glutaminyl-tRNA synthase (glutamine-hydrolyzing) activity"/>
    <property type="evidence" value="ECO:0007669"/>
    <property type="project" value="UniProtKB-UniRule"/>
</dbReference>
<evidence type="ECO:0000256" key="6">
    <source>
        <dbReference type="ARBA" id="ARBA00022917"/>
    </source>
</evidence>
<dbReference type="FunFam" id="1.10.10.410:FF:000001">
    <property type="entry name" value="Aspartyl/glutamyl-tRNA(Asn/Gln) amidotransferase subunit B"/>
    <property type="match status" value="1"/>
</dbReference>
<reference evidence="12" key="2">
    <citation type="journal article" date="2021" name="PeerJ">
        <title>Extensive microbial diversity within the chicken gut microbiome revealed by metagenomics and culture.</title>
        <authorList>
            <person name="Gilroy R."/>
            <person name="Ravi A."/>
            <person name="Getino M."/>
            <person name="Pursley I."/>
            <person name="Horton D.L."/>
            <person name="Alikhan N.F."/>
            <person name="Baker D."/>
            <person name="Gharbi K."/>
            <person name="Hall N."/>
            <person name="Watson M."/>
            <person name="Adriaenssens E.M."/>
            <person name="Foster-Nyarko E."/>
            <person name="Jarju S."/>
            <person name="Secka A."/>
            <person name="Antonio M."/>
            <person name="Oren A."/>
            <person name="Chaudhuri R.R."/>
            <person name="La Ragione R."/>
            <person name="Hildebrand F."/>
            <person name="Pallen M.J."/>
        </authorList>
    </citation>
    <scope>NUCLEOTIDE SEQUENCE</scope>
    <source>
        <strain evidence="12">CHK181-108</strain>
    </source>
</reference>
<dbReference type="EMBL" id="DVLU01000029">
    <property type="protein sequence ID" value="HIT84929.1"/>
    <property type="molecule type" value="Genomic_DNA"/>
</dbReference>
<dbReference type="Proteomes" id="UP000824165">
    <property type="component" value="Unassembled WGS sequence"/>
</dbReference>
<evidence type="ECO:0000259" key="11">
    <source>
        <dbReference type="SMART" id="SM00845"/>
    </source>
</evidence>
<gene>
    <name evidence="10 12" type="primary">gatB</name>
    <name evidence="12" type="ORF">IAA60_03370</name>
</gene>
<dbReference type="PROSITE" id="PS01234">
    <property type="entry name" value="GATB"/>
    <property type="match status" value="1"/>
</dbReference>
<dbReference type="Pfam" id="PF02934">
    <property type="entry name" value="GatB_N"/>
    <property type="match status" value="1"/>
</dbReference>
<evidence type="ECO:0000256" key="9">
    <source>
        <dbReference type="ARBA" id="ARBA00047913"/>
    </source>
</evidence>
<dbReference type="InterPro" id="IPR006075">
    <property type="entry name" value="Asn/Gln-tRNA_Trfase_suB/E_cat"/>
</dbReference>
<organism evidence="12 13">
    <name type="scientific">Candidatus Ornithomonoglobus intestinigallinarum</name>
    <dbReference type="NCBI Taxonomy" id="2840894"/>
    <lineage>
        <taxon>Bacteria</taxon>
        <taxon>Bacillati</taxon>
        <taxon>Bacillota</taxon>
        <taxon>Clostridia</taxon>
        <taxon>Candidatus Ornithomonoglobus</taxon>
    </lineage>
</organism>
<dbReference type="InterPro" id="IPR017959">
    <property type="entry name" value="Asn/Gln-tRNA_amidoTrfase_suB/E"/>
</dbReference>
<comment type="subunit">
    <text evidence="2 10">Heterotrimer of A, B and C subunits.</text>
</comment>